<evidence type="ECO:0000313" key="1">
    <source>
        <dbReference type="EMBL" id="GGP24860.1"/>
    </source>
</evidence>
<organism evidence="1 2">
    <name type="scientific">Silvimonas amylolytica</name>
    <dbReference type="NCBI Taxonomy" id="449663"/>
    <lineage>
        <taxon>Bacteria</taxon>
        <taxon>Pseudomonadati</taxon>
        <taxon>Pseudomonadota</taxon>
        <taxon>Betaproteobacteria</taxon>
        <taxon>Neisseriales</taxon>
        <taxon>Chitinibacteraceae</taxon>
        <taxon>Silvimonas</taxon>
    </lineage>
</organism>
<dbReference type="EMBL" id="BMLY01000001">
    <property type="protein sequence ID" value="GGP24860.1"/>
    <property type="molecule type" value="Genomic_DNA"/>
</dbReference>
<gene>
    <name evidence="1" type="ORF">GCM10010971_06790</name>
</gene>
<dbReference type="RefSeq" id="WP_188688809.1">
    <property type="nucleotide sequence ID" value="NZ_BMLY01000001.1"/>
</dbReference>
<protein>
    <submittedName>
        <fullName evidence="1">Uncharacterized protein</fullName>
    </submittedName>
</protein>
<reference evidence="2" key="1">
    <citation type="journal article" date="2019" name="Int. J. Syst. Evol. Microbiol.">
        <title>The Global Catalogue of Microorganisms (GCM) 10K type strain sequencing project: providing services to taxonomists for standard genome sequencing and annotation.</title>
        <authorList>
            <consortium name="The Broad Institute Genomics Platform"/>
            <consortium name="The Broad Institute Genome Sequencing Center for Infectious Disease"/>
            <person name="Wu L."/>
            <person name="Ma J."/>
        </authorList>
    </citation>
    <scope>NUCLEOTIDE SEQUENCE [LARGE SCALE GENOMIC DNA]</scope>
    <source>
        <strain evidence="2">CGMCC 1.8860</strain>
    </source>
</reference>
<evidence type="ECO:0000313" key="2">
    <source>
        <dbReference type="Proteomes" id="UP000621859"/>
    </source>
</evidence>
<keyword evidence="2" id="KW-1185">Reference proteome</keyword>
<accession>A0ABQ2PH09</accession>
<proteinExistence type="predicted"/>
<comment type="caution">
    <text evidence="1">The sequence shown here is derived from an EMBL/GenBank/DDBJ whole genome shotgun (WGS) entry which is preliminary data.</text>
</comment>
<name>A0ABQ2PH09_9NEIS</name>
<sequence>MRAKLPLAEDCKPGFAYIEYVGRRTVFISKSVELHCRRCGNTEHAGPLELFRTFKTWFFVNEYGLECLECNWQEFTAHPRLPASNSR</sequence>
<dbReference type="Proteomes" id="UP000621859">
    <property type="component" value="Unassembled WGS sequence"/>
</dbReference>